<accession>A0A0F9SJC5</accession>
<gene>
    <name evidence="1" type="ORF">LCGC14_0844080</name>
</gene>
<organism evidence="1">
    <name type="scientific">marine sediment metagenome</name>
    <dbReference type="NCBI Taxonomy" id="412755"/>
    <lineage>
        <taxon>unclassified sequences</taxon>
        <taxon>metagenomes</taxon>
        <taxon>ecological metagenomes</taxon>
    </lineage>
</organism>
<comment type="caution">
    <text evidence="1">The sequence shown here is derived from an EMBL/GenBank/DDBJ whole genome shotgun (WGS) entry which is preliminary data.</text>
</comment>
<evidence type="ECO:0000313" key="1">
    <source>
        <dbReference type="EMBL" id="KKN29443.1"/>
    </source>
</evidence>
<sequence>MAEEIKNNLRWLLIRDAFEGQSTPDCYLIGHAFMKPETDISPKDWESFSDFCNMCDVVASLRNQGVDRMSCLSLWQTYEVNTAY</sequence>
<reference evidence="1" key="1">
    <citation type="journal article" date="2015" name="Nature">
        <title>Complex archaea that bridge the gap between prokaryotes and eukaryotes.</title>
        <authorList>
            <person name="Spang A."/>
            <person name="Saw J.H."/>
            <person name="Jorgensen S.L."/>
            <person name="Zaremba-Niedzwiedzka K."/>
            <person name="Martijn J."/>
            <person name="Lind A.E."/>
            <person name="van Eijk R."/>
            <person name="Schleper C."/>
            <person name="Guy L."/>
            <person name="Ettema T.J."/>
        </authorList>
    </citation>
    <scope>NUCLEOTIDE SEQUENCE</scope>
</reference>
<dbReference type="EMBL" id="LAZR01002488">
    <property type="protein sequence ID" value="KKN29443.1"/>
    <property type="molecule type" value="Genomic_DNA"/>
</dbReference>
<proteinExistence type="predicted"/>
<dbReference type="AlphaFoldDB" id="A0A0F9SJC5"/>
<name>A0A0F9SJC5_9ZZZZ</name>
<protein>
    <submittedName>
        <fullName evidence="1">Uncharacterized protein</fullName>
    </submittedName>
</protein>